<dbReference type="GO" id="GO:0004648">
    <property type="term" value="F:O-phospho-L-serine:2-oxoglutarate aminotransferase activity"/>
    <property type="evidence" value="ECO:0007669"/>
    <property type="project" value="UniProtKB-EC"/>
</dbReference>
<comment type="pathway">
    <text evidence="2 12">Amino-acid biosynthesis; L-serine biosynthesis; L-serine from 3-phospho-D-glycerate: step 2/3.</text>
</comment>
<dbReference type="FunFam" id="3.90.1150.10:FF:000006">
    <property type="entry name" value="Phosphoserine aminotransferase"/>
    <property type="match status" value="1"/>
</dbReference>
<dbReference type="GO" id="GO:0005737">
    <property type="term" value="C:cytoplasm"/>
    <property type="evidence" value="ECO:0007669"/>
    <property type="project" value="TreeGrafter"/>
</dbReference>
<comment type="catalytic activity">
    <reaction evidence="10 12">
        <text>O-phospho-L-serine + 2-oxoglutarate = 3-phosphooxypyruvate + L-glutamate</text>
        <dbReference type="Rhea" id="RHEA:14329"/>
        <dbReference type="ChEBI" id="CHEBI:16810"/>
        <dbReference type="ChEBI" id="CHEBI:18110"/>
        <dbReference type="ChEBI" id="CHEBI:29985"/>
        <dbReference type="ChEBI" id="CHEBI:57524"/>
        <dbReference type="EC" id="2.6.1.52"/>
    </reaction>
</comment>
<dbReference type="PIRSF" id="PIRSF000525">
    <property type="entry name" value="SerC"/>
    <property type="match status" value="1"/>
</dbReference>
<dbReference type="EC" id="2.6.1.52" evidence="12"/>
<comment type="caution">
    <text evidence="14">The sequence shown here is derived from an EMBL/GenBank/DDBJ whole genome shotgun (WGS) entry which is preliminary data.</text>
</comment>
<dbReference type="Gene3D" id="3.40.640.10">
    <property type="entry name" value="Type I PLP-dependent aspartate aminotransferase-like (Major domain)"/>
    <property type="match status" value="1"/>
</dbReference>
<dbReference type="InterPro" id="IPR015422">
    <property type="entry name" value="PyrdxlP-dep_Trfase_small"/>
</dbReference>
<dbReference type="InterPro" id="IPR020578">
    <property type="entry name" value="Aminotrans_V_PyrdxlP_BS"/>
</dbReference>
<keyword evidence="6 12" id="KW-0808">Transferase</keyword>
<dbReference type="InterPro" id="IPR015421">
    <property type="entry name" value="PyrdxlP-dep_Trfase_major"/>
</dbReference>
<evidence type="ECO:0000256" key="1">
    <source>
        <dbReference type="ARBA" id="ARBA00001933"/>
    </source>
</evidence>
<dbReference type="InterPro" id="IPR022278">
    <property type="entry name" value="Pser_aminoTfrase"/>
</dbReference>
<sequence>MTTPQSSHKSVVHNFGAGPCILPRPVLEEAQRGLLDFADTGLSILEVSHRSPPFQRLMDQTEAQVRQLLQVPDTHSVLFLQGGASTQFAAVWYNLMASQVIRDRFPRDQLPTVDYIITGSWSKKAAQEARKLGGKVNIVVDASQNPHTHHSFGGIPPQDDWSFTGPGGRDAAYVYYCDNETVHGVEWDHIPQVSPDTILVCDMSSNIMSRPVDVSRFGVILAGAQKNMGPAGVTLVIIRKDLLVHVDDSVVCPPFPTMLDYQVADANASLYNTPPVFAIYVSHLFNQWMLNHGGVTAMEGFSRQKSGLLYDTIQKSQLYQCPVSTPYRSRMNVVFTLTQPDLQAEFLREAEKRHMVQLKGHRSVGGIRASLYNALPIASVEALVAFMKEFERQYPTA</sequence>
<proteinExistence type="inferred from homology"/>
<dbReference type="SUPFAM" id="SSF53383">
    <property type="entry name" value="PLP-dependent transferases"/>
    <property type="match status" value="1"/>
</dbReference>
<dbReference type="PROSITE" id="PS00595">
    <property type="entry name" value="AA_TRANSFER_CLASS_5"/>
    <property type="match status" value="1"/>
</dbReference>
<dbReference type="Proteomes" id="UP001150925">
    <property type="component" value="Unassembled WGS sequence"/>
</dbReference>
<dbReference type="PANTHER" id="PTHR43247">
    <property type="entry name" value="PHOSPHOSERINE AMINOTRANSFERASE"/>
    <property type="match status" value="1"/>
</dbReference>
<dbReference type="NCBIfam" id="TIGR01364">
    <property type="entry name" value="serC_1"/>
    <property type="match status" value="1"/>
</dbReference>
<dbReference type="OrthoDB" id="1703350at2759"/>
<keyword evidence="8 12" id="KW-0718">Serine biosynthesis</keyword>
<comment type="catalytic activity">
    <reaction evidence="9">
        <text>4-(phosphooxy)-L-threonine + 2-oxoglutarate = (R)-3-hydroxy-2-oxo-4-phosphooxybutanoate + L-glutamate</text>
        <dbReference type="Rhea" id="RHEA:16573"/>
        <dbReference type="ChEBI" id="CHEBI:16810"/>
        <dbReference type="ChEBI" id="CHEBI:29985"/>
        <dbReference type="ChEBI" id="CHEBI:58452"/>
        <dbReference type="ChEBI" id="CHEBI:58538"/>
        <dbReference type="EC" id="2.6.1.52"/>
    </reaction>
</comment>
<dbReference type="Gene3D" id="3.90.1150.10">
    <property type="entry name" value="Aspartate Aminotransferase, domain 1"/>
    <property type="match status" value="1"/>
</dbReference>
<accession>A0A9W8APM5</accession>
<keyword evidence="7" id="KW-0663">Pyridoxal phosphate</keyword>
<evidence type="ECO:0000256" key="10">
    <source>
        <dbReference type="ARBA" id="ARBA00049007"/>
    </source>
</evidence>
<evidence type="ECO:0000256" key="11">
    <source>
        <dbReference type="RuleBase" id="RU004504"/>
    </source>
</evidence>
<evidence type="ECO:0000313" key="14">
    <source>
        <dbReference type="EMBL" id="KAJ1964661.1"/>
    </source>
</evidence>
<dbReference type="FunFam" id="3.40.640.10:FF:000010">
    <property type="entry name" value="Phosphoserine aminotransferase"/>
    <property type="match status" value="1"/>
</dbReference>
<evidence type="ECO:0000256" key="4">
    <source>
        <dbReference type="ARBA" id="ARBA00022576"/>
    </source>
</evidence>
<evidence type="ECO:0000256" key="12">
    <source>
        <dbReference type="RuleBase" id="RU004505"/>
    </source>
</evidence>
<name>A0A9W8APM5_9FUNG</name>
<dbReference type="Pfam" id="PF00266">
    <property type="entry name" value="Aminotran_5"/>
    <property type="match status" value="1"/>
</dbReference>
<protein>
    <recommendedName>
        <fullName evidence="12">Phosphoserine aminotransferase</fullName>
        <ecNumber evidence="12">2.6.1.52</ecNumber>
    </recommendedName>
</protein>
<organism evidence="14 15">
    <name type="scientific">Dispira parvispora</name>
    <dbReference type="NCBI Taxonomy" id="1520584"/>
    <lineage>
        <taxon>Eukaryota</taxon>
        <taxon>Fungi</taxon>
        <taxon>Fungi incertae sedis</taxon>
        <taxon>Zoopagomycota</taxon>
        <taxon>Kickxellomycotina</taxon>
        <taxon>Dimargaritomycetes</taxon>
        <taxon>Dimargaritales</taxon>
        <taxon>Dimargaritaceae</taxon>
        <taxon>Dispira</taxon>
    </lineage>
</organism>
<keyword evidence="4 12" id="KW-0032">Aminotransferase</keyword>
<dbReference type="AlphaFoldDB" id="A0A9W8APM5"/>
<evidence type="ECO:0000259" key="13">
    <source>
        <dbReference type="Pfam" id="PF00266"/>
    </source>
</evidence>
<dbReference type="NCBIfam" id="NF003764">
    <property type="entry name" value="PRK05355.1"/>
    <property type="match status" value="1"/>
</dbReference>
<evidence type="ECO:0000256" key="2">
    <source>
        <dbReference type="ARBA" id="ARBA00005099"/>
    </source>
</evidence>
<evidence type="ECO:0000256" key="6">
    <source>
        <dbReference type="ARBA" id="ARBA00022679"/>
    </source>
</evidence>
<dbReference type="PANTHER" id="PTHR43247:SF1">
    <property type="entry name" value="PHOSPHOSERINE AMINOTRANSFERASE"/>
    <property type="match status" value="1"/>
</dbReference>
<dbReference type="HAMAP" id="MF_00160">
    <property type="entry name" value="SerC_aminotrans_5"/>
    <property type="match status" value="1"/>
</dbReference>
<comment type="similarity">
    <text evidence="3">Belongs to the class-V pyridoxal-phosphate-dependent aminotransferase family. SerC subfamily.</text>
</comment>
<dbReference type="InterPro" id="IPR000192">
    <property type="entry name" value="Aminotrans_V_dom"/>
</dbReference>
<dbReference type="EMBL" id="JANBPY010000675">
    <property type="protein sequence ID" value="KAJ1964661.1"/>
    <property type="molecule type" value="Genomic_DNA"/>
</dbReference>
<evidence type="ECO:0000313" key="15">
    <source>
        <dbReference type="Proteomes" id="UP001150925"/>
    </source>
</evidence>
<evidence type="ECO:0000256" key="5">
    <source>
        <dbReference type="ARBA" id="ARBA00022605"/>
    </source>
</evidence>
<evidence type="ECO:0000256" key="8">
    <source>
        <dbReference type="ARBA" id="ARBA00023299"/>
    </source>
</evidence>
<evidence type="ECO:0000256" key="7">
    <source>
        <dbReference type="ARBA" id="ARBA00022898"/>
    </source>
</evidence>
<keyword evidence="15" id="KW-1185">Reference proteome</keyword>
<evidence type="ECO:0000256" key="9">
    <source>
        <dbReference type="ARBA" id="ARBA00047630"/>
    </source>
</evidence>
<dbReference type="GO" id="GO:0006564">
    <property type="term" value="P:L-serine biosynthetic process"/>
    <property type="evidence" value="ECO:0007669"/>
    <property type="project" value="UniProtKB-KW"/>
</dbReference>
<feature type="domain" description="Aminotransferase class V" evidence="13">
    <location>
        <begin position="13"/>
        <end position="383"/>
    </location>
</feature>
<reference evidence="14" key="1">
    <citation type="submission" date="2022-07" db="EMBL/GenBank/DDBJ databases">
        <title>Phylogenomic reconstructions and comparative analyses of Kickxellomycotina fungi.</title>
        <authorList>
            <person name="Reynolds N.K."/>
            <person name="Stajich J.E."/>
            <person name="Barry K."/>
            <person name="Grigoriev I.V."/>
            <person name="Crous P."/>
            <person name="Smith M.E."/>
        </authorList>
    </citation>
    <scope>NUCLEOTIDE SEQUENCE</scope>
    <source>
        <strain evidence="14">RSA 1196</strain>
    </source>
</reference>
<gene>
    <name evidence="14" type="primary">SER1</name>
    <name evidence="14" type="ORF">IWQ62_002871</name>
</gene>
<evidence type="ECO:0000256" key="3">
    <source>
        <dbReference type="ARBA" id="ARBA00006904"/>
    </source>
</evidence>
<keyword evidence="5 12" id="KW-0028">Amino-acid biosynthesis</keyword>
<dbReference type="InterPro" id="IPR015424">
    <property type="entry name" value="PyrdxlP-dep_Trfase"/>
</dbReference>
<dbReference type="GO" id="GO:0030170">
    <property type="term" value="F:pyridoxal phosphate binding"/>
    <property type="evidence" value="ECO:0007669"/>
    <property type="project" value="TreeGrafter"/>
</dbReference>
<comment type="cofactor">
    <cofactor evidence="1 11">
        <name>pyridoxal 5'-phosphate</name>
        <dbReference type="ChEBI" id="CHEBI:597326"/>
    </cofactor>
</comment>